<dbReference type="OrthoDB" id="8561742at2"/>
<evidence type="ECO:0000313" key="8">
    <source>
        <dbReference type="EMBL" id="KGJ95240.1"/>
    </source>
</evidence>
<feature type="chain" id="PRO_5001957695" description="Protein TonB" evidence="6">
    <location>
        <begin position="34"/>
        <end position="147"/>
    </location>
</feature>
<dbReference type="GO" id="GO:0055085">
    <property type="term" value="P:transmembrane transport"/>
    <property type="evidence" value="ECO:0007669"/>
    <property type="project" value="InterPro"/>
</dbReference>
<evidence type="ECO:0000256" key="2">
    <source>
        <dbReference type="ARBA" id="ARBA00022692"/>
    </source>
</evidence>
<evidence type="ECO:0000256" key="5">
    <source>
        <dbReference type="RuleBase" id="RU362123"/>
    </source>
</evidence>
<evidence type="ECO:0000313" key="9">
    <source>
        <dbReference type="Proteomes" id="UP000029843"/>
    </source>
</evidence>
<dbReference type="PRINTS" id="PR01374">
    <property type="entry name" value="TONBPROTEIN"/>
</dbReference>
<keyword evidence="5" id="KW-0735">Signal-anchor</keyword>
<sequence length="147" mass="16299" precursor="true">MKIRLKNLLNGCTSTWRFLPSAILLLCSSIAFQSIGANPLNTDHIEVSVIKRAVPNYPKYAVKNQIEGTVLLNFSIEKDGNVSDIQVTASDHDGLFDASAILGVQKWVYTKPAKKIRNNYVAIEFALTDEPSTSQFSNVEKIQVRGE</sequence>
<evidence type="ECO:0000256" key="1">
    <source>
        <dbReference type="ARBA" id="ARBA00004167"/>
    </source>
</evidence>
<dbReference type="GO" id="GO:0015031">
    <property type="term" value="P:protein transport"/>
    <property type="evidence" value="ECO:0007669"/>
    <property type="project" value="UniProtKB-UniRule"/>
</dbReference>
<name>A0A099KYG5_COLPS</name>
<gene>
    <name evidence="8" type="ORF">ND2E_1022</name>
</gene>
<keyword evidence="5" id="KW-1003">Cell membrane</keyword>
<keyword evidence="4" id="KW-0472">Membrane</keyword>
<dbReference type="InterPro" id="IPR037682">
    <property type="entry name" value="TonB_C"/>
</dbReference>
<organism evidence="8 9">
    <name type="scientific">Colwellia psychrerythraea</name>
    <name type="common">Vibrio psychroerythus</name>
    <dbReference type="NCBI Taxonomy" id="28229"/>
    <lineage>
        <taxon>Bacteria</taxon>
        <taxon>Pseudomonadati</taxon>
        <taxon>Pseudomonadota</taxon>
        <taxon>Gammaproteobacteria</taxon>
        <taxon>Alteromonadales</taxon>
        <taxon>Colwelliaceae</taxon>
        <taxon>Colwellia</taxon>
    </lineage>
</organism>
<comment type="function">
    <text evidence="5">Interacts with outer membrane receptor proteins that carry out high-affinity binding and energy dependent uptake into the periplasmic space of specific substrates. It could act to transduce energy from the cytoplasmic membrane to specific energy-requiring processes in the outer membrane, resulting in the release into the periplasm of ligands bound by these outer membrane proteins.</text>
</comment>
<dbReference type="PATRIC" id="fig|28229.4.peg.5"/>
<protein>
    <recommendedName>
        <fullName evidence="5">Protein TonB</fullName>
    </recommendedName>
</protein>
<keyword evidence="2" id="KW-0812">Transmembrane</keyword>
<keyword evidence="5" id="KW-0653">Protein transport</keyword>
<dbReference type="GO" id="GO:0030288">
    <property type="term" value="C:outer membrane-bounded periplasmic space"/>
    <property type="evidence" value="ECO:0007669"/>
    <property type="project" value="InterPro"/>
</dbReference>
<accession>A0A099KYG5</accession>
<dbReference type="GO" id="GO:0015891">
    <property type="term" value="P:siderophore transport"/>
    <property type="evidence" value="ECO:0007669"/>
    <property type="project" value="InterPro"/>
</dbReference>
<dbReference type="NCBIfam" id="TIGR01352">
    <property type="entry name" value="tonB_Cterm"/>
    <property type="match status" value="1"/>
</dbReference>
<keyword evidence="3" id="KW-1133">Transmembrane helix</keyword>
<dbReference type="AlphaFoldDB" id="A0A099KYG5"/>
<dbReference type="Pfam" id="PF03544">
    <property type="entry name" value="TonB_C"/>
    <property type="match status" value="1"/>
</dbReference>
<comment type="subcellular location">
    <subcellularLocation>
        <location evidence="5">Cell inner membrane</location>
        <topology evidence="5">Single-pass membrane protein</topology>
        <orientation evidence="5">Periplasmic side</orientation>
    </subcellularLocation>
    <subcellularLocation>
        <location evidence="1">Membrane</location>
        <topology evidence="1">Single-pass membrane protein</topology>
    </subcellularLocation>
</comment>
<dbReference type="InterPro" id="IPR003538">
    <property type="entry name" value="TonB"/>
</dbReference>
<evidence type="ECO:0000256" key="3">
    <source>
        <dbReference type="ARBA" id="ARBA00022989"/>
    </source>
</evidence>
<dbReference type="EMBL" id="JQED01000003">
    <property type="protein sequence ID" value="KGJ95240.1"/>
    <property type="molecule type" value="Genomic_DNA"/>
</dbReference>
<keyword evidence="6" id="KW-0732">Signal</keyword>
<feature type="domain" description="TonB C-terminal" evidence="7">
    <location>
        <begin position="42"/>
        <end position="134"/>
    </location>
</feature>
<evidence type="ECO:0000256" key="4">
    <source>
        <dbReference type="ARBA" id="ARBA00023136"/>
    </source>
</evidence>
<dbReference type="GO" id="GO:0005886">
    <property type="term" value="C:plasma membrane"/>
    <property type="evidence" value="ECO:0007669"/>
    <property type="project" value="UniProtKB-SubCell"/>
</dbReference>
<keyword evidence="5" id="KW-0997">Cell inner membrane</keyword>
<dbReference type="Proteomes" id="UP000029843">
    <property type="component" value="Unassembled WGS sequence"/>
</dbReference>
<comment type="similarity">
    <text evidence="5">Belongs to the TonB family.</text>
</comment>
<dbReference type="PROSITE" id="PS52015">
    <property type="entry name" value="TONB_CTD"/>
    <property type="match status" value="1"/>
</dbReference>
<comment type="caution">
    <text evidence="8">The sequence shown here is derived from an EMBL/GenBank/DDBJ whole genome shotgun (WGS) entry which is preliminary data.</text>
</comment>
<dbReference type="Gene3D" id="3.30.2420.10">
    <property type="entry name" value="TonB"/>
    <property type="match status" value="1"/>
</dbReference>
<proteinExistence type="inferred from homology"/>
<keyword evidence="5" id="KW-0813">Transport</keyword>
<evidence type="ECO:0000259" key="7">
    <source>
        <dbReference type="PROSITE" id="PS52015"/>
    </source>
</evidence>
<dbReference type="GO" id="GO:0031992">
    <property type="term" value="F:energy transducer activity"/>
    <property type="evidence" value="ECO:0007669"/>
    <property type="project" value="InterPro"/>
</dbReference>
<dbReference type="SUPFAM" id="SSF74653">
    <property type="entry name" value="TolA/TonB C-terminal domain"/>
    <property type="match status" value="1"/>
</dbReference>
<reference evidence="8 9" key="1">
    <citation type="submission" date="2014-08" db="EMBL/GenBank/DDBJ databases">
        <title>Genomic and Phenotypic Diversity of Colwellia psychrerythraea strains from Disparate Marine Basins.</title>
        <authorList>
            <person name="Techtmann S.M."/>
            <person name="Stelling S.C."/>
            <person name="Utturkar S.M."/>
            <person name="Alshibli N."/>
            <person name="Harris A."/>
            <person name="Brown S.D."/>
            <person name="Hazen T.C."/>
        </authorList>
    </citation>
    <scope>NUCLEOTIDE SEQUENCE [LARGE SCALE GENOMIC DNA]</scope>
    <source>
        <strain evidence="8 9">ND2E</strain>
    </source>
</reference>
<feature type="signal peptide" evidence="6">
    <location>
        <begin position="1"/>
        <end position="33"/>
    </location>
</feature>
<dbReference type="InterPro" id="IPR006260">
    <property type="entry name" value="TonB/TolA_C"/>
</dbReference>
<dbReference type="RefSeq" id="WP_052056157.1">
    <property type="nucleotide sequence ID" value="NZ_JQED01000003.1"/>
</dbReference>
<evidence type="ECO:0000256" key="6">
    <source>
        <dbReference type="SAM" id="SignalP"/>
    </source>
</evidence>